<dbReference type="OrthoDB" id="150993at2"/>
<accession>A0A4S4BM62</accession>
<organism evidence="1 2">
    <name type="scientific">Cohnella fermenti</name>
    <dbReference type="NCBI Taxonomy" id="2565925"/>
    <lineage>
        <taxon>Bacteria</taxon>
        <taxon>Bacillati</taxon>
        <taxon>Bacillota</taxon>
        <taxon>Bacilli</taxon>
        <taxon>Bacillales</taxon>
        <taxon>Paenibacillaceae</taxon>
        <taxon>Cohnella</taxon>
    </lineage>
</organism>
<proteinExistence type="predicted"/>
<dbReference type="RefSeq" id="WP_136371754.1">
    <property type="nucleotide sequence ID" value="NZ_SSOB01000029.1"/>
</dbReference>
<dbReference type="EMBL" id="SSOB01000029">
    <property type="protein sequence ID" value="THF75706.1"/>
    <property type="molecule type" value="Genomic_DNA"/>
</dbReference>
<evidence type="ECO:0000313" key="1">
    <source>
        <dbReference type="EMBL" id="THF75706.1"/>
    </source>
</evidence>
<protein>
    <submittedName>
        <fullName evidence="1">DUF2071 domain-containing protein</fullName>
    </submittedName>
</protein>
<dbReference type="AlphaFoldDB" id="A0A4S4BM62"/>
<dbReference type="PANTHER" id="PTHR39186:SF1">
    <property type="entry name" value="DUF2071 DOMAIN-CONTAINING PROTEIN"/>
    <property type="match status" value="1"/>
</dbReference>
<gene>
    <name evidence="1" type="ORF">E6C55_20840</name>
</gene>
<dbReference type="Gene3D" id="2.40.400.10">
    <property type="entry name" value="Acetoacetate decarboxylase-like"/>
    <property type="match status" value="1"/>
</dbReference>
<dbReference type="InterPro" id="IPR023375">
    <property type="entry name" value="ADC_dom_sf"/>
</dbReference>
<keyword evidence="2" id="KW-1185">Reference proteome</keyword>
<sequence>MTSNDILAAQDHRPFELPKGKWRIRQTWHDLLFAHWPVEPERIAPYVPKQLELDLWDGAAWVSVSPFLVSPLSIRGLPTLPLARSFCELNMRTYVVYRGRPGVYFFSLDASSRLAVEAARLTGLPYFHAAISMKREKELILYACDRNDARMRSASFAGIYYPTSGEICHAEPDTRLHWLTERYRLYSVKRDGVMAIDIHHLPWPLQSAEWIADKNTMGEAWGIELPDVKPILTYSKFLDVLIWPMKMLN</sequence>
<dbReference type="PANTHER" id="PTHR39186">
    <property type="entry name" value="DUF2071 FAMILY PROTEIN"/>
    <property type="match status" value="1"/>
</dbReference>
<name>A0A4S4BM62_9BACL</name>
<dbReference type="Pfam" id="PF09844">
    <property type="entry name" value="DUF2071"/>
    <property type="match status" value="1"/>
</dbReference>
<dbReference type="Proteomes" id="UP000310636">
    <property type="component" value="Unassembled WGS sequence"/>
</dbReference>
<dbReference type="SUPFAM" id="SSF160104">
    <property type="entry name" value="Acetoacetate decarboxylase-like"/>
    <property type="match status" value="1"/>
</dbReference>
<evidence type="ECO:0000313" key="2">
    <source>
        <dbReference type="Proteomes" id="UP000310636"/>
    </source>
</evidence>
<dbReference type="InterPro" id="IPR018644">
    <property type="entry name" value="DUF2071"/>
</dbReference>
<reference evidence="1 2" key="1">
    <citation type="submission" date="2019-04" db="EMBL/GenBank/DDBJ databases">
        <title>Cohnella sp. nov. isolated from preserved vegetables.</title>
        <authorList>
            <person name="Lin S.-Y."/>
            <person name="Hung M.-H."/>
            <person name="Young C.-C."/>
        </authorList>
    </citation>
    <scope>NUCLEOTIDE SEQUENCE [LARGE SCALE GENOMIC DNA]</scope>
    <source>
        <strain evidence="1 2">CC-MHH1044</strain>
    </source>
</reference>
<comment type="caution">
    <text evidence="1">The sequence shown here is derived from an EMBL/GenBank/DDBJ whole genome shotgun (WGS) entry which is preliminary data.</text>
</comment>